<name>A0A3E2VPD0_CLOIN</name>
<accession>A0A3E2VPD0</accession>
<sequence length="59" mass="6700">MEGMQLRYAAGMRDVGYSLNFILYAFVWMNEVARMKGCAAWITPLFFISVVTIGECPVM</sequence>
<comment type="caution">
    <text evidence="2">The sequence shown here is derived from an EMBL/GenBank/DDBJ whole genome shotgun (WGS) entry which is preliminary data.</text>
</comment>
<feature type="transmembrane region" description="Helical" evidence="1">
    <location>
        <begin position="41"/>
        <end position="58"/>
    </location>
</feature>
<evidence type="ECO:0000313" key="3">
    <source>
        <dbReference type="Proteomes" id="UP000260025"/>
    </source>
</evidence>
<evidence type="ECO:0000256" key="1">
    <source>
        <dbReference type="SAM" id="Phobius"/>
    </source>
</evidence>
<dbReference type="Proteomes" id="UP000260025">
    <property type="component" value="Unassembled WGS sequence"/>
</dbReference>
<feature type="transmembrane region" description="Helical" evidence="1">
    <location>
        <begin position="12"/>
        <end position="29"/>
    </location>
</feature>
<proteinExistence type="predicted"/>
<dbReference type="EMBL" id="QVEV01000033">
    <property type="protein sequence ID" value="RGC12327.1"/>
    <property type="molecule type" value="Genomic_DNA"/>
</dbReference>
<dbReference type="AlphaFoldDB" id="A0A3E2VPD0"/>
<organism evidence="2 3">
    <name type="scientific">Clostridium innocuum</name>
    <dbReference type="NCBI Taxonomy" id="1522"/>
    <lineage>
        <taxon>Bacteria</taxon>
        <taxon>Bacillati</taxon>
        <taxon>Bacillota</taxon>
        <taxon>Clostridia</taxon>
        <taxon>Eubacteriales</taxon>
        <taxon>Clostridiaceae</taxon>
        <taxon>Clostridium</taxon>
    </lineage>
</organism>
<gene>
    <name evidence="2" type="ORF">DXA38_17515</name>
</gene>
<evidence type="ECO:0000313" key="2">
    <source>
        <dbReference type="EMBL" id="RGC12327.1"/>
    </source>
</evidence>
<keyword evidence="1" id="KW-0812">Transmembrane</keyword>
<protein>
    <submittedName>
        <fullName evidence="2">Uncharacterized protein</fullName>
    </submittedName>
</protein>
<reference evidence="2 3" key="1">
    <citation type="submission" date="2018-08" db="EMBL/GenBank/DDBJ databases">
        <title>A genome reference for cultivated species of the human gut microbiota.</title>
        <authorList>
            <person name="Zou Y."/>
            <person name="Xue W."/>
            <person name="Luo G."/>
        </authorList>
    </citation>
    <scope>NUCLEOTIDE SEQUENCE [LARGE SCALE GENOMIC DNA]</scope>
    <source>
        <strain evidence="2 3">OF01-2LB</strain>
    </source>
</reference>
<keyword evidence="1" id="KW-1133">Transmembrane helix</keyword>
<keyword evidence="1" id="KW-0472">Membrane</keyword>